<accession>A0A1U7PVY3</accession>
<gene>
    <name evidence="1" type="ORF">SAMN05660493_02441</name>
</gene>
<reference evidence="2" key="1">
    <citation type="submission" date="2016-10" db="EMBL/GenBank/DDBJ databases">
        <authorList>
            <person name="Varghese N."/>
            <person name="Submissions S."/>
        </authorList>
    </citation>
    <scope>NUCLEOTIDE SEQUENCE [LARGE SCALE GENOMIC DNA]</scope>
    <source>
        <strain evidence="2">DSM 19482</strain>
    </source>
</reference>
<evidence type="ECO:0000313" key="2">
    <source>
        <dbReference type="Proteomes" id="UP000187261"/>
    </source>
</evidence>
<protein>
    <submittedName>
        <fullName evidence="1">RteC protein</fullName>
    </submittedName>
</protein>
<dbReference type="InterPro" id="IPR018534">
    <property type="entry name" value="Tet_reg_excision_RteC"/>
</dbReference>
<dbReference type="AlphaFoldDB" id="A0A1U7PVY3"/>
<dbReference type="EMBL" id="FTPU01000029">
    <property type="protein sequence ID" value="SIT97715.1"/>
    <property type="molecule type" value="Genomic_DNA"/>
</dbReference>
<dbReference type="Pfam" id="PF09357">
    <property type="entry name" value="RteC"/>
    <property type="match status" value="1"/>
</dbReference>
<organism evidence="1 2">
    <name type="scientific">Epilithonimonas bovis DSM 19482</name>
    <dbReference type="NCBI Taxonomy" id="1121284"/>
    <lineage>
        <taxon>Bacteria</taxon>
        <taxon>Pseudomonadati</taxon>
        <taxon>Bacteroidota</taxon>
        <taxon>Flavobacteriia</taxon>
        <taxon>Flavobacteriales</taxon>
        <taxon>Weeksellaceae</taxon>
        <taxon>Chryseobacterium group</taxon>
        <taxon>Epilithonimonas</taxon>
    </lineage>
</organism>
<evidence type="ECO:0000313" key="1">
    <source>
        <dbReference type="EMBL" id="SIT97715.1"/>
    </source>
</evidence>
<sequence length="121" mass="14388">MTTDEILKQSEELWQSLLRTIEKKERENLPPVTRYQHLLMEADQAISILKGMVAHHTFDATAQEVYFFKILKPRFSAKFILYSKILALITTRPHGSYKALRRICDDELDYLHYSFRIRENL</sequence>
<name>A0A1U7PVY3_9FLAO</name>
<dbReference type="OrthoDB" id="790983at2"/>
<keyword evidence="2" id="KW-1185">Reference proteome</keyword>
<proteinExistence type="predicted"/>
<dbReference type="Proteomes" id="UP000187261">
    <property type="component" value="Unassembled WGS sequence"/>
</dbReference>